<dbReference type="Gene3D" id="3.10.450.50">
    <property type="match status" value="1"/>
</dbReference>
<dbReference type="Pfam" id="PF13577">
    <property type="entry name" value="SnoaL_4"/>
    <property type="match status" value="1"/>
</dbReference>
<dbReference type="CDD" id="cd00531">
    <property type="entry name" value="NTF2_like"/>
    <property type="match status" value="1"/>
</dbReference>
<evidence type="ECO:0000259" key="1">
    <source>
        <dbReference type="Pfam" id="PF13577"/>
    </source>
</evidence>
<gene>
    <name evidence="2" type="ORF">UFOPK1827_00512</name>
</gene>
<organism evidence="2">
    <name type="scientific">freshwater metagenome</name>
    <dbReference type="NCBI Taxonomy" id="449393"/>
    <lineage>
        <taxon>unclassified sequences</taxon>
        <taxon>metagenomes</taxon>
        <taxon>ecological metagenomes</taxon>
    </lineage>
</organism>
<feature type="domain" description="SnoaL-like" evidence="1">
    <location>
        <begin position="24"/>
        <end position="141"/>
    </location>
</feature>
<protein>
    <submittedName>
        <fullName evidence="2">Unannotated protein</fullName>
    </submittedName>
</protein>
<dbReference type="InterPro" id="IPR032710">
    <property type="entry name" value="NTF2-like_dom_sf"/>
</dbReference>
<dbReference type="InterPro" id="IPR037401">
    <property type="entry name" value="SnoaL-like"/>
</dbReference>
<proteinExistence type="predicted"/>
<dbReference type="SUPFAM" id="SSF54427">
    <property type="entry name" value="NTF2-like"/>
    <property type="match status" value="1"/>
</dbReference>
<name>A0A6J6GI31_9ZZZZ</name>
<evidence type="ECO:0000313" key="2">
    <source>
        <dbReference type="EMBL" id="CAB4599920.1"/>
    </source>
</evidence>
<dbReference type="EMBL" id="CAEZUO010000015">
    <property type="protein sequence ID" value="CAB4599920.1"/>
    <property type="molecule type" value="Genomic_DNA"/>
</dbReference>
<dbReference type="AlphaFoldDB" id="A0A6J6GI31"/>
<accession>A0A6J6GI31</accession>
<sequence length="188" mass="21535">MRMQRFVSSYASLMASDEFSAKVERLLAYEQIRQLASHYAVAVDSRDLDALVELFIDDVRVGRDTYGRDALRDSFAESLGAIGISMLNVGTHAIDLVDADHATGQVYCHGQIQDGERWIHQFILYRDTYERRDGEWFFVRRIHELWYGEEAPTSPLSFTPAEWPKNHDGLGTVPASWPSWTAFWANNT</sequence>
<reference evidence="2" key="1">
    <citation type="submission" date="2020-05" db="EMBL/GenBank/DDBJ databases">
        <authorList>
            <person name="Chiriac C."/>
            <person name="Salcher M."/>
            <person name="Ghai R."/>
            <person name="Kavagutti S V."/>
        </authorList>
    </citation>
    <scope>NUCLEOTIDE SEQUENCE</scope>
</reference>